<comment type="caution">
    <text evidence="3">The sequence shown here is derived from an EMBL/GenBank/DDBJ whole genome shotgun (WGS) entry which is preliminary data.</text>
</comment>
<proteinExistence type="inferred from homology"/>
<dbReference type="PANTHER" id="PTHR35601:SF1">
    <property type="entry name" value="TOXIN RELE"/>
    <property type="match status" value="1"/>
</dbReference>
<evidence type="ECO:0000313" key="3">
    <source>
        <dbReference type="EMBL" id="MFC5631475.1"/>
    </source>
</evidence>
<gene>
    <name evidence="3" type="ORF">ACFPQ3_07790</name>
</gene>
<sequence>MSYQVTYTKKAVKQLKKLDAFTRSTILYWIDKHLANTDNPRQHGKGLAANCSDKRHYRVGLYRILAKIYDDDIVIEIFAVGHRKEIY</sequence>
<dbReference type="PANTHER" id="PTHR35601">
    <property type="entry name" value="TOXIN RELE"/>
    <property type="match status" value="1"/>
</dbReference>
<comment type="similarity">
    <text evidence="1">Belongs to the RelE toxin family.</text>
</comment>
<dbReference type="InterPro" id="IPR035093">
    <property type="entry name" value="RelE/ParE_toxin_dom_sf"/>
</dbReference>
<evidence type="ECO:0000313" key="4">
    <source>
        <dbReference type="Proteomes" id="UP001596110"/>
    </source>
</evidence>
<evidence type="ECO:0000256" key="1">
    <source>
        <dbReference type="ARBA" id="ARBA00006226"/>
    </source>
</evidence>
<keyword evidence="2" id="KW-1277">Toxin-antitoxin system</keyword>
<evidence type="ECO:0000256" key="2">
    <source>
        <dbReference type="ARBA" id="ARBA00022649"/>
    </source>
</evidence>
<dbReference type="Gene3D" id="3.30.2310.20">
    <property type="entry name" value="RelE-like"/>
    <property type="match status" value="1"/>
</dbReference>
<reference evidence="4" key="1">
    <citation type="journal article" date="2019" name="Int. J. Syst. Evol. Microbiol.">
        <title>The Global Catalogue of Microorganisms (GCM) 10K type strain sequencing project: providing services to taxonomists for standard genome sequencing and annotation.</title>
        <authorList>
            <consortium name="The Broad Institute Genomics Platform"/>
            <consortium name="The Broad Institute Genome Sequencing Center for Infectious Disease"/>
            <person name="Wu L."/>
            <person name="Ma J."/>
        </authorList>
    </citation>
    <scope>NUCLEOTIDE SEQUENCE [LARGE SCALE GENOMIC DNA]</scope>
    <source>
        <strain evidence="4">DT43</strain>
    </source>
</reference>
<dbReference type="Pfam" id="PF05016">
    <property type="entry name" value="ParE_toxin"/>
    <property type="match status" value="1"/>
</dbReference>
<protein>
    <submittedName>
        <fullName evidence="3">Type II toxin-antitoxin system RelE/ParE family toxin</fullName>
    </submittedName>
</protein>
<dbReference type="SUPFAM" id="SSF143011">
    <property type="entry name" value="RelE-like"/>
    <property type="match status" value="1"/>
</dbReference>
<keyword evidence="4" id="KW-1185">Reference proteome</keyword>
<dbReference type="EMBL" id="JBHSOJ010000017">
    <property type="protein sequence ID" value="MFC5631475.1"/>
    <property type="molecule type" value="Genomic_DNA"/>
</dbReference>
<dbReference type="InterPro" id="IPR007712">
    <property type="entry name" value="RelE/ParE_toxin"/>
</dbReference>
<accession>A0ABW0UF10</accession>
<dbReference type="Proteomes" id="UP001596110">
    <property type="component" value="Unassembled WGS sequence"/>
</dbReference>
<name>A0ABW0UF10_9STRE</name>
<dbReference type="RefSeq" id="WP_156806205.1">
    <property type="nucleotide sequence ID" value="NZ_JBHSOJ010000017.1"/>
</dbReference>
<organism evidence="3 4">
    <name type="scientific">Streptococcus caledonicus</name>
    <dbReference type="NCBI Taxonomy" id="2614158"/>
    <lineage>
        <taxon>Bacteria</taxon>
        <taxon>Bacillati</taxon>
        <taxon>Bacillota</taxon>
        <taxon>Bacilli</taxon>
        <taxon>Lactobacillales</taxon>
        <taxon>Streptococcaceae</taxon>
        <taxon>Streptococcus</taxon>
    </lineage>
</organism>